<feature type="region of interest" description="Disordered" evidence="1">
    <location>
        <begin position="90"/>
        <end position="109"/>
    </location>
</feature>
<reference evidence="3" key="1">
    <citation type="submission" date="2011-05" db="EMBL/GenBank/DDBJ databases">
        <authorList>
            <person name="Richards S.R."/>
            <person name="Qu J."/>
            <person name="Jiang H."/>
            <person name="Jhangiani S.N."/>
            <person name="Agravi P."/>
            <person name="Goodspeed R."/>
            <person name="Gross S."/>
            <person name="Mandapat C."/>
            <person name="Jackson L."/>
            <person name="Mathew T."/>
            <person name="Pu L."/>
            <person name="Thornton R."/>
            <person name="Saada N."/>
            <person name="Wilczek-Boney K.B."/>
            <person name="Lee S."/>
            <person name="Kovar C."/>
            <person name="Wu Y."/>
            <person name="Scherer S.E."/>
            <person name="Worley K.C."/>
            <person name="Muzny D.M."/>
            <person name="Gibbs R."/>
        </authorList>
    </citation>
    <scope>NUCLEOTIDE SEQUENCE</scope>
    <source>
        <strain evidence="3">Brora</strain>
    </source>
</reference>
<keyword evidence="3" id="KW-1185">Reference proteome</keyword>
<protein>
    <submittedName>
        <fullName evidence="2">Uncharacterized protein</fullName>
    </submittedName>
</protein>
<dbReference type="EnsemblMetazoa" id="SMAR000051-RA">
    <property type="protein sequence ID" value="SMAR000051-PA"/>
    <property type="gene ID" value="SMAR000051"/>
</dbReference>
<name>T1IGU9_STRMM</name>
<dbReference type="Proteomes" id="UP000014500">
    <property type="component" value="Unassembled WGS sequence"/>
</dbReference>
<sequence length="109" mass="12242">MVLVERAIQSVVNGLRKKTTDGTKWGAVLDQVVWGLNTNRHSSSKFAPFELLHAYLPANANDLCEIPEENEGDLRLELLERRALAKDNLTTAQNAQKKTIRRKSADNDI</sequence>
<dbReference type="GO" id="GO:0003676">
    <property type="term" value="F:nucleic acid binding"/>
    <property type="evidence" value="ECO:0007669"/>
    <property type="project" value="InterPro"/>
</dbReference>
<dbReference type="HOGENOM" id="CLU_2187188_0_0_1"/>
<proteinExistence type="predicted"/>
<evidence type="ECO:0000256" key="1">
    <source>
        <dbReference type="SAM" id="MobiDB-lite"/>
    </source>
</evidence>
<evidence type="ECO:0000313" key="3">
    <source>
        <dbReference type="Proteomes" id="UP000014500"/>
    </source>
</evidence>
<dbReference type="AlphaFoldDB" id="T1IGU9"/>
<reference evidence="2" key="2">
    <citation type="submission" date="2015-02" db="UniProtKB">
        <authorList>
            <consortium name="EnsemblMetazoa"/>
        </authorList>
    </citation>
    <scope>IDENTIFICATION</scope>
</reference>
<organism evidence="2 3">
    <name type="scientific">Strigamia maritima</name>
    <name type="common">European centipede</name>
    <name type="synonym">Geophilus maritimus</name>
    <dbReference type="NCBI Taxonomy" id="126957"/>
    <lineage>
        <taxon>Eukaryota</taxon>
        <taxon>Metazoa</taxon>
        <taxon>Ecdysozoa</taxon>
        <taxon>Arthropoda</taxon>
        <taxon>Myriapoda</taxon>
        <taxon>Chilopoda</taxon>
        <taxon>Pleurostigmophora</taxon>
        <taxon>Geophilomorpha</taxon>
        <taxon>Linotaeniidae</taxon>
        <taxon>Strigamia</taxon>
    </lineage>
</organism>
<dbReference type="InterPro" id="IPR036397">
    <property type="entry name" value="RNaseH_sf"/>
</dbReference>
<accession>T1IGU9</accession>
<dbReference type="Gene3D" id="3.30.420.10">
    <property type="entry name" value="Ribonuclease H-like superfamily/Ribonuclease H"/>
    <property type="match status" value="1"/>
</dbReference>
<evidence type="ECO:0000313" key="2">
    <source>
        <dbReference type="EnsemblMetazoa" id="SMAR000051-PA"/>
    </source>
</evidence>
<dbReference type="PhylomeDB" id="T1IGU9"/>
<dbReference type="EMBL" id="AFFK01012873">
    <property type="status" value="NOT_ANNOTATED_CDS"/>
    <property type="molecule type" value="Genomic_DNA"/>
</dbReference>